<dbReference type="EMBL" id="JBEPFB010000022">
    <property type="protein sequence ID" value="MER7378220.1"/>
    <property type="molecule type" value="Genomic_DNA"/>
</dbReference>
<feature type="region of interest" description="Disordered" evidence="1">
    <location>
        <begin position="1"/>
        <end position="21"/>
    </location>
</feature>
<gene>
    <name evidence="2" type="ORF">ABT384_36960</name>
</gene>
<proteinExistence type="predicted"/>
<feature type="region of interest" description="Disordered" evidence="1">
    <location>
        <begin position="40"/>
        <end position="64"/>
    </location>
</feature>
<name>A0ABV1Y3K5_9ACTN</name>
<sequence length="64" mass="6577">MLAFTVSTADASALEGRDAARSGCSNGTFTGFASWEGNSGNIDGTLTGDLNPPTSQATWVAHRE</sequence>
<keyword evidence="3" id="KW-1185">Reference proteome</keyword>
<accession>A0ABV1Y3K5</accession>
<comment type="caution">
    <text evidence="2">The sequence shown here is derived from an EMBL/GenBank/DDBJ whole genome shotgun (WGS) entry which is preliminary data.</text>
</comment>
<evidence type="ECO:0000256" key="1">
    <source>
        <dbReference type="SAM" id="MobiDB-lite"/>
    </source>
</evidence>
<reference evidence="2 3" key="1">
    <citation type="submission" date="2024-06" db="EMBL/GenBank/DDBJ databases">
        <title>The Natural Products Discovery Center: Release of the First 8490 Sequenced Strains for Exploring Actinobacteria Biosynthetic Diversity.</title>
        <authorList>
            <person name="Kalkreuter E."/>
            <person name="Kautsar S.A."/>
            <person name="Yang D."/>
            <person name="Bader C.D."/>
            <person name="Teijaro C.N."/>
            <person name="Fluegel L."/>
            <person name="Davis C.M."/>
            <person name="Simpson J.R."/>
            <person name="Lauterbach L."/>
            <person name="Steele A.D."/>
            <person name="Gui C."/>
            <person name="Meng S."/>
            <person name="Li G."/>
            <person name="Viehrig K."/>
            <person name="Ye F."/>
            <person name="Su P."/>
            <person name="Kiefer A.F."/>
            <person name="Nichols A."/>
            <person name="Cepeda A.J."/>
            <person name="Yan W."/>
            <person name="Fan B."/>
            <person name="Jiang Y."/>
            <person name="Adhikari A."/>
            <person name="Zheng C.-J."/>
            <person name="Schuster L."/>
            <person name="Cowan T.M."/>
            <person name="Smanski M.J."/>
            <person name="Chevrette M.G."/>
            <person name="De Carvalho L.P.S."/>
            <person name="Shen B."/>
        </authorList>
    </citation>
    <scope>NUCLEOTIDE SEQUENCE [LARGE SCALE GENOMIC DNA]</scope>
    <source>
        <strain evidence="2 3">NPDC000155</strain>
    </source>
</reference>
<evidence type="ECO:0000313" key="2">
    <source>
        <dbReference type="EMBL" id="MER7378220.1"/>
    </source>
</evidence>
<dbReference type="RefSeq" id="WP_190072725.1">
    <property type="nucleotide sequence ID" value="NZ_BNBM01000011.1"/>
</dbReference>
<protein>
    <submittedName>
        <fullName evidence="2">Uncharacterized protein</fullName>
    </submittedName>
</protein>
<evidence type="ECO:0000313" key="3">
    <source>
        <dbReference type="Proteomes" id="UP001486207"/>
    </source>
</evidence>
<organism evidence="2 3">
    <name type="scientific">Streptomyces lanatus</name>
    <dbReference type="NCBI Taxonomy" id="66900"/>
    <lineage>
        <taxon>Bacteria</taxon>
        <taxon>Bacillati</taxon>
        <taxon>Actinomycetota</taxon>
        <taxon>Actinomycetes</taxon>
        <taxon>Kitasatosporales</taxon>
        <taxon>Streptomycetaceae</taxon>
        <taxon>Streptomyces</taxon>
    </lineage>
</organism>
<feature type="compositionally biased region" description="Polar residues" evidence="1">
    <location>
        <begin position="1"/>
        <end position="10"/>
    </location>
</feature>
<dbReference type="Proteomes" id="UP001486207">
    <property type="component" value="Unassembled WGS sequence"/>
</dbReference>